<keyword evidence="1" id="KW-0343">GTPase activation</keyword>
<evidence type="ECO:0000313" key="8">
    <source>
        <dbReference type="EMBL" id="TSK28211.1"/>
    </source>
</evidence>
<evidence type="ECO:0000256" key="2">
    <source>
        <dbReference type="ARBA" id="ARBA00022723"/>
    </source>
</evidence>
<keyword evidence="2" id="KW-0479">Metal-binding</keyword>
<feature type="domain" description="Arf-GAP" evidence="7">
    <location>
        <begin position="13"/>
        <end position="126"/>
    </location>
</feature>
<dbReference type="Proteomes" id="UP000319801">
    <property type="component" value="Unassembled WGS sequence"/>
</dbReference>
<feature type="region of interest" description="Disordered" evidence="6">
    <location>
        <begin position="212"/>
        <end position="233"/>
    </location>
</feature>
<dbReference type="FunFam" id="1.10.220.150:FF:000009">
    <property type="entry name" value="stromal membrane-associated protein 1 isoform X1"/>
    <property type="match status" value="1"/>
</dbReference>
<dbReference type="GO" id="GO:0005096">
    <property type="term" value="F:GTPase activator activity"/>
    <property type="evidence" value="ECO:0007669"/>
    <property type="project" value="UniProtKB-KW"/>
</dbReference>
<keyword evidence="3 5" id="KW-0863">Zinc-finger</keyword>
<dbReference type="PRINTS" id="PR00405">
    <property type="entry name" value="REVINTRACTNG"/>
</dbReference>
<proteinExistence type="predicted"/>
<dbReference type="PROSITE" id="PS50115">
    <property type="entry name" value="ARFGAP"/>
    <property type="match status" value="1"/>
</dbReference>
<gene>
    <name evidence="8" type="ORF">Baya_2398</name>
</gene>
<dbReference type="CDD" id="cd08859">
    <property type="entry name" value="ArfGap_SMAP2"/>
    <property type="match status" value="1"/>
</dbReference>
<comment type="caution">
    <text evidence="8">The sequence shown here is derived from an EMBL/GenBank/DDBJ whole genome shotgun (WGS) entry which is preliminary data.</text>
</comment>
<dbReference type="EMBL" id="VCAZ01000008">
    <property type="protein sequence ID" value="TSK28211.1"/>
    <property type="molecule type" value="Genomic_DNA"/>
</dbReference>
<dbReference type="Gene3D" id="1.10.220.150">
    <property type="entry name" value="Arf GTPase activating protein"/>
    <property type="match status" value="1"/>
</dbReference>
<evidence type="ECO:0000256" key="1">
    <source>
        <dbReference type="ARBA" id="ARBA00022468"/>
    </source>
</evidence>
<sequence length="512" mass="55825">MTGKSVKDVDRYQAVLSSLLALEENKFCADCRAKGPRWASWNLGIFICIRCAGIHRNLGVHISRVKSVNLDQWTQEQIQCMQEMGNAKARRLYEAFLPECFQRPETDQSAETFIRDKYEKKKYIDKCIDIQTFRKVKSETVTKEPPVVFEKMKLKKEDPQQCRNSPKKQSHSVNDLLGLDAPVLAAPVANGFASPEQSLAQDLFSSLPTATLHSARSTPGSSSLSSSIPQGRGAASVPENLSLFLDPPIRNEENSKKMSKDSILSLYSSVTPQTNMAANAGMYMGGAQMGYAPAPAYGHFQTLSAQQGMMGTMMAPQMNLMGQQGVMAPTGMTTPSPYMAGVQGGIMGVQGGMMGVVGALPQQAYTMPQTQQLQWNVTQMTQQVAGMNFYGQNQVTGYGQPMGGASASSTNQTLGSHVWKCQFDCAPADPNAPGFTPPLHLSFSPDTHHTAQGWKELSGAPFTLDVNSSAEVLCARCHIPANSVINRRNCEFNSHWNELCVRVRQEGATVSS</sequence>
<protein>
    <submittedName>
        <fullName evidence="8">Stromal membrane-associated protein 2</fullName>
    </submittedName>
</protein>
<evidence type="ECO:0000256" key="3">
    <source>
        <dbReference type="ARBA" id="ARBA00022771"/>
    </source>
</evidence>
<evidence type="ECO:0000256" key="6">
    <source>
        <dbReference type="SAM" id="MobiDB-lite"/>
    </source>
</evidence>
<keyword evidence="9" id="KW-1185">Reference proteome</keyword>
<dbReference type="PANTHER" id="PTHR45705">
    <property type="entry name" value="FI20236P1"/>
    <property type="match status" value="1"/>
</dbReference>
<organism evidence="8 9">
    <name type="scientific">Bagarius yarrelli</name>
    <name type="common">Goonch</name>
    <name type="synonym">Bagrus yarrelli</name>
    <dbReference type="NCBI Taxonomy" id="175774"/>
    <lineage>
        <taxon>Eukaryota</taxon>
        <taxon>Metazoa</taxon>
        <taxon>Chordata</taxon>
        <taxon>Craniata</taxon>
        <taxon>Vertebrata</taxon>
        <taxon>Euteleostomi</taxon>
        <taxon>Actinopterygii</taxon>
        <taxon>Neopterygii</taxon>
        <taxon>Teleostei</taxon>
        <taxon>Ostariophysi</taxon>
        <taxon>Siluriformes</taxon>
        <taxon>Sisoridae</taxon>
        <taxon>Sisorinae</taxon>
        <taxon>Bagarius</taxon>
    </lineage>
</organism>
<dbReference type="AlphaFoldDB" id="A0A556TNU8"/>
<dbReference type="SMART" id="SM00105">
    <property type="entry name" value="ArfGap"/>
    <property type="match status" value="1"/>
</dbReference>
<dbReference type="SUPFAM" id="SSF57863">
    <property type="entry name" value="ArfGap/RecO-like zinc finger"/>
    <property type="match status" value="1"/>
</dbReference>
<evidence type="ECO:0000313" key="9">
    <source>
        <dbReference type="Proteomes" id="UP000319801"/>
    </source>
</evidence>
<evidence type="ECO:0000256" key="4">
    <source>
        <dbReference type="ARBA" id="ARBA00022833"/>
    </source>
</evidence>
<reference evidence="8 9" key="1">
    <citation type="journal article" date="2019" name="Genome Biol. Evol.">
        <title>Whole-Genome Sequencing of the Giant Devil Catfish, Bagarius yarrelli.</title>
        <authorList>
            <person name="Jiang W."/>
            <person name="Lv Y."/>
            <person name="Cheng L."/>
            <person name="Yang K."/>
            <person name="Chao B."/>
            <person name="Wang X."/>
            <person name="Li Y."/>
            <person name="Pan X."/>
            <person name="You X."/>
            <person name="Zhang Y."/>
            <person name="Yang J."/>
            <person name="Li J."/>
            <person name="Zhang X."/>
            <person name="Liu S."/>
            <person name="Sun C."/>
            <person name="Yang J."/>
            <person name="Shi Q."/>
        </authorList>
    </citation>
    <scope>NUCLEOTIDE SEQUENCE [LARGE SCALE GENOMIC DNA]</scope>
    <source>
        <strain evidence="8">JWS20170419001</strain>
        <tissue evidence="8">Muscle</tissue>
    </source>
</reference>
<evidence type="ECO:0000256" key="5">
    <source>
        <dbReference type="PROSITE-ProRule" id="PRU00288"/>
    </source>
</evidence>
<dbReference type="PANTHER" id="PTHR45705:SF4">
    <property type="entry name" value="STROMAL MEMBRANE-ASSOCIATED PROTEIN 2"/>
    <property type="match status" value="1"/>
</dbReference>
<accession>A0A556TNU8</accession>
<dbReference type="InterPro" id="IPR037278">
    <property type="entry name" value="ARFGAP/RecO"/>
</dbReference>
<feature type="region of interest" description="Disordered" evidence="6">
    <location>
        <begin position="154"/>
        <end position="173"/>
    </location>
</feature>
<dbReference type="InterPro" id="IPR051718">
    <property type="entry name" value="ARF_GTPase-activating"/>
</dbReference>
<dbReference type="OrthoDB" id="10266696at2759"/>
<name>A0A556TNU8_BAGYA</name>
<dbReference type="GO" id="GO:0008270">
    <property type="term" value="F:zinc ion binding"/>
    <property type="evidence" value="ECO:0007669"/>
    <property type="project" value="UniProtKB-KW"/>
</dbReference>
<feature type="compositionally biased region" description="Low complexity" evidence="6">
    <location>
        <begin position="214"/>
        <end position="227"/>
    </location>
</feature>
<dbReference type="GO" id="GO:0005737">
    <property type="term" value="C:cytoplasm"/>
    <property type="evidence" value="ECO:0007669"/>
    <property type="project" value="TreeGrafter"/>
</dbReference>
<keyword evidence="4" id="KW-0862">Zinc</keyword>
<dbReference type="InterPro" id="IPR038508">
    <property type="entry name" value="ArfGAP_dom_sf"/>
</dbReference>
<dbReference type="Pfam" id="PF01412">
    <property type="entry name" value="ArfGap"/>
    <property type="match status" value="1"/>
</dbReference>
<evidence type="ECO:0000259" key="7">
    <source>
        <dbReference type="PROSITE" id="PS50115"/>
    </source>
</evidence>
<dbReference type="InterPro" id="IPR001164">
    <property type="entry name" value="ArfGAP_dom"/>
</dbReference>